<evidence type="ECO:0000313" key="22">
    <source>
        <dbReference type="EMBL" id="MCP8898782.1"/>
    </source>
</evidence>
<keyword evidence="13 20" id="KW-0133">Cell shape</keyword>
<dbReference type="PROSITE" id="PS51387">
    <property type="entry name" value="FAD_PCMH"/>
    <property type="match status" value="1"/>
</dbReference>
<comment type="catalytic activity">
    <reaction evidence="19 20">
        <text>UDP-N-acetyl-alpha-D-muramate + NADP(+) = UDP-N-acetyl-3-O-(1-carboxyvinyl)-alpha-D-glucosamine + NADPH + H(+)</text>
        <dbReference type="Rhea" id="RHEA:12248"/>
        <dbReference type="ChEBI" id="CHEBI:15378"/>
        <dbReference type="ChEBI" id="CHEBI:57783"/>
        <dbReference type="ChEBI" id="CHEBI:58349"/>
        <dbReference type="ChEBI" id="CHEBI:68483"/>
        <dbReference type="ChEBI" id="CHEBI:70757"/>
        <dbReference type="EC" id="1.3.1.98"/>
    </reaction>
</comment>
<name>A0A9X2KT37_9GAMM</name>
<keyword evidence="8 20" id="KW-0963">Cytoplasm</keyword>
<evidence type="ECO:0000256" key="5">
    <source>
        <dbReference type="ARBA" id="ARBA00010485"/>
    </source>
</evidence>
<dbReference type="Pfam" id="PF02873">
    <property type="entry name" value="MurB_C"/>
    <property type="match status" value="1"/>
</dbReference>
<dbReference type="EC" id="1.3.1.98" evidence="6 20"/>
<keyword evidence="12 20" id="KW-0521">NADP</keyword>
<keyword evidence="11 20" id="KW-0274">FAD</keyword>
<reference evidence="22" key="1">
    <citation type="submission" date="2022-05" db="EMBL/GenBank/DDBJ databases">
        <authorList>
            <person name="Sun H.-N."/>
        </authorList>
    </citation>
    <scope>NUCLEOTIDE SEQUENCE</scope>
    <source>
        <strain evidence="22">HB14</strain>
    </source>
</reference>
<evidence type="ECO:0000256" key="13">
    <source>
        <dbReference type="ARBA" id="ARBA00022960"/>
    </source>
</evidence>
<dbReference type="InterPro" id="IPR016166">
    <property type="entry name" value="FAD-bd_PCMH"/>
</dbReference>
<organism evidence="22 23">
    <name type="scientific">Gilvimarinus xylanilyticus</name>
    <dbReference type="NCBI Taxonomy" id="2944139"/>
    <lineage>
        <taxon>Bacteria</taxon>
        <taxon>Pseudomonadati</taxon>
        <taxon>Pseudomonadota</taxon>
        <taxon>Gammaproteobacteria</taxon>
        <taxon>Cellvibrionales</taxon>
        <taxon>Cellvibrionaceae</taxon>
        <taxon>Gilvimarinus</taxon>
    </lineage>
</organism>
<sequence length="347" mass="38112">MALIIPQHNLASLNTLAVPVRASAYVQARSREDVVEALAYAKKHSLPVLPLGGGSNLVLTRDVPALVLHIRLAGIECVHETADDIWVKVQAGENWHEFVCHSLNQDWYGLENLSLIPGSVGAAPIQNIGAYGVELEAVVQELTAIQVDSALPVTFDRDSCEFGYRDSVFKGRLKDQYVIVDVTFRLSKKPRLQFGYPALASRLDAVPHDNVTPQAVSDAVCAIRREKLPDPTSIPNVGSFFKNPLIDSVRFDALRREYPDIVGHPTGGSQIKLAAAWLIDRAGFKGVQQGPARVHERQALVLTNPGRGSGTEVLALAARIQAAVWDKYRVRLEIEPRVYPPEDRKAI</sequence>
<evidence type="ECO:0000313" key="23">
    <source>
        <dbReference type="Proteomes" id="UP001139319"/>
    </source>
</evidence>
<evidence type="ECO:0000256" key="2">
    <source>
        <dbReference type="ARBA" id="ARBA00003921"/>
    </source>
</evidence>
<dbReference type="InterPro" id="IPR016169">
    <property type="entry name" value="FAD-bd_PCMH_sub2"/>
</dbReference>
<evidence type="ECO:0000256" key="4">
    <source>
        <dbReference type="ARBA" id="ARBA00004752"/>
    </source>
</evidence>
<dbReference type="GO" id="GO:0005829">
    <property type="term" value="C:cytosol"/>
    <property type="evidence" value="ECO:0007669"/>
    <property type="project" value="TreeGrafter"/>
</dbReference>
<dbReference type="RefSeq" id="WP_253967051.1">
    <property type="nucleotide sequence ID" value="NZ_JAMFTH010000001.1"/>
</dbReference>
<evidence type="ECO:0000256" key="15">
    <source>
        <dbReference type="ARBA" id="ARBA00023002"/>
    </source>
</evidence>
<dbReference type="HAMAP" id="MF_00037">
    <property type="entry name" value="MurB"/>
    <property type="match status" value="1"/>
</dbReference>
<evidence type="ECO:0000256" key="6">
    <source>
        <dbReference type="ARBA" id="ARBA00012518"/>
    </source>
</evidence>
<comment type="similarity">
    <text evidence="5 20">Belongs to the MurB family.</text>
</comment>
<evidence type="ECO:0000256" key="12">
    <source>
        <dbReference type="ARBA" id="ARBA00022857"/>
    </source>
</evidence>
<evidence type="ECO:0000256" key="1">
    <source>
        <dbReference type="ARBA" id="ARBA00001974"/>
    </source>
</evidence>
<dbReference type="NCBIfam" id="TIGR00179">
    <property type="entry name" value="murB"/>
    <property type="match status" value="1"/>
</dbReference>
<dbReference type="NCBIfam" id="NF010478">
    <property type="entry name" value="PRK13903.1"/>
    <property type="match status" value="1"/>
</dbReference>
<evidence type="ECO:0000256" key="8">
    <source>
        <dbReference type="ARBA" id="ARBA00022490"/>
    </source>
</evidence>
<evidence type="ECO:0000256" key="11">
    <source>
        <dbReference type="ARBA" id="ARBA00022827"/>
    </source>
</evidence>
<keyword evidence="16 20" id="KW-0131">Cell cycle</keyword>
<evidence type="ECO:0000256" key="18">
    <source>
        <dbReference type="ARBA" id="ARBA00031026"/>
    </source>
</evidence>
<dbReference type="GO" id="GO:0071555">
    <property type="term" value="P:cell wall organization"/>
    <property type="evidence" value="ECO:0007669"/>
    <property type="project" value="UniProtKB-KW"/>
</dbReference>
<evidence type="ECO:0000256" key="19">
    <source>
        <dbReference type="ARBA" id="ARBA00048914"/>
    </source>
</evidence>
<dbReference type="Gene3D" id="3.90.78.10">
    <property type="entry name" value="UDP-N-acetylenolpyruvoylglucosamine reductase, C-terminal domain"/>
    <property type="match status" value="1"/>
</dbReference>
<keyword evidence="17 20" id="KW-0961">Cell wall biogenesis/degradation</keyword>
<feature type="active site" evidence="20">
    <location>
        <position position="165"/>
    </location>
</feature>
<dbReference type="InterPro" id="IPR016167">
    <property type="entry name" value="FAD-bd_PCMH_sub1"/>
</dbReference>
<dbReference type="InterPro" id="IPR036318">
    <property type="entry name" value="FAD-bd_PCMH-like_sf"/>
</dbReference>
<protein>
    <recommendedName>
        <fullName evidence="7 20">UDP-N-acetylenolpyruvoylglucosamine reductase</fullName>
        <ecNumber evidence="6 20">1.3.1.98</ecNumber>
    </recommendedName>
    <alternativeName>
        <fullName evidence="18 20">UDP-N-acetylmuramate dehydrogenase</fullName>
    </alternativeName>
</protein>
<keyword evidence="9 20" id="KW-0132">Cell division</keyword>
<dbReference type="InterPro" id="IPR036635">
    <property type="entry name" value="MurB_C_sf"/>
</dbReference>
<comment type="function">
    <text evidence="2 20">Cell wall formation.</text>
</comment>
<dbReference type="AlphaFoldDB" id="A0A9X2KT37"/>
<evidence type="ECO:0000256" key="10">
    <source>
        <dbReference type="ARBA" id="ARBA00022630"/>
    </source>
</evidence>
<accession>A0A9X2KT37</accession>
<evidence type="ECO:0000256" key="17">
    <source>
        <dbReference type="ARBA" id="ARBA00023316"/>
    </source>
</evidence>
<evidence type="ECO:0000256" key="16">
    <source>
        <dbReference type="ARBA" id="ARBA00023306"/>
    </source>
</evidence>
<comment type="cofactor">
    <cofactor evidence="1 20">
        <name>FAD</name>
        <dbReference type="ChEBI" id="CHEBI:57692"/>
    </cofactor>
</comment>
<keyword evidence="10 20" id="KW-0285">Flavoprotein</keyword>
<proteinExistence type="inferred from homology"/>
<dbReference type="GO" id="GO:0008762">
    <property type="term" value="F:UDP-N-acetylmuramate dehydrogenase activity"/>
    <property type="evidence" value="ECO:0007669"/>
    <property type="project" value="UniProtKB-UniRule"/>
</dbReference>
<dbReference type="GO" id="GO:0008360">
    <property type="term" value="P:regulation of cell shape"/>
    <property type="evidence" value="ECO:0007669"/>
    <property type="project" value="UniProtKB-KW"/>
</dbReference>
<keyword evidence="15 20" id="KW-0560">Oxidoreductase</keyword>
<dbReference type="Gene3D" id="3.30.465.10">
    <property type="match status" value="1"/>
</dbReference>
<dbReference type="InterPro" id="IPR011601">
    <property type="entry name" value="MurB_C"/>
</dbReference>
<reference evidence="22" key="2">
    <citation type="submission" date="2023-01" db="EMBL/GenBank/DDBJ databases">
        <title>Gilvimarinus xylanilyticus HB14 isolated from Caulerpa lentillifera aquaculture base in Hainan, China.</title>
        <authorList>
            <person name="Zhang Y.-J."/>
        </authorList>
    </citation>
    <scope>NUCLEOTIDE SEQUENCE</scope>
    <source>
        <strain evidence="22">HB14</strain>
    </source>
</reference>
<dbReference type="GO" id="GO:0051301">
    <property type="term" value="P:cell division"/>
    <property type="evidence" value="ECO:0007669"/>
    <property type="project" value="UniProtKB-KW"/>
</dbReference>
<dbReference type="SUPFAM" id="SSF56176">
    <property type="entry name" value="FAD-binding/transporter-associated domain-like"/>
    <property type="match status" value="1"/>
</dbReference>
<dbReference type="InterPro" id="IPR006094">
    <property type="entry name" value="Oxid_FAD_bind_N"/>
</dbReference>
<dbReference type="NCBIfam" id="NF000755">
    <property type="entry name" value="PRK00046.1"/>
    <property type="match status" value="1"/>
</dbReference>
<comment type="pathway">
    <text evidence="4 20">Cell wall biogenesis; peptidoglycan biosynthesis.</text>
</comment>
<dbReference type="GO" id="GO:0071949">
    <property type="term" value="F:FAD binding"/>
    <property type="evidence" value="ECO:0007669"/>
    <property type="project" value="InterPro"/>
</dbReference>
<dbReference type="EMBL" id="JAMFTH010000001">
    <property type="protein sequence ID" value="MCP8898782.1"/>
    <property type="molecule type" value="Genomic_DNA"/>
</dbReference>
<evidence type="ECO:0000256" key="20">
    <source>
        <dbReference type="HAMAP-Rule" id="MF_00037"/>
    </source>
</evidence>
<gene>
    <name evidence="20 22" type="primary">murB</name>
    <name evidence="22" type="ORF">M6D89_05660</name>
</gene>
<dbReference type="PANTHER" id="PTHR21071">
    <property type="entry name" value="UDP-N-ACETYLENOLPYRUVOYLGLUCOSAMINE REDUCTASE"/>
    <property type="match status" value="1"/>
</dbReference>
<dbReference type="GO" id="GO:0009252">
    <property type="term" value="P:peptidoglycan biosynthetic process"/>
    <property type="evidence" value="ECO:0007669"/>
    <property type="project" value="UniProtKB-UniRule"/>
</dbReference>
<dbReference type="Pfam" id="PF01565">
    <property type="entry name" value="FAD_binding_4"/>
    <property type="match status" value="1"/>
</dbReference>
<evidence type="ECO:0000259" key="21">
    <source>
        <dbReference type="PROSITE" id="PS51387"/>
    </source>
</evidence>
<dbReference type="PANTHER" id="PTHR21071:SF4">
    <property type="entry name" value="UDP-N-ACETYLENOLPYRUVOYLGLUCOSAMINE REDUCTASE"/>
    <property type="match status" value="1"/>
</dbReference>
<dbReference type="Proteomes" id="UP001139319">
    <property type="component" value="Unassembled WGS sequence"/>
</dbReference>
<dbReference type="InterPro" id="IPR003170">
    <property type="entry name" value="MurB"/>
</dbReference>
<dbReference type="SUPFAM" id="SSF56194">
    <property type="entry name" value="Uridine diphospho-N-Acetylenolpyruvylglucosamine reductase, MurB, C-terminal domain"/>
    <property type="match status" value="1"/>
</dbReference>
<comment type="caution">
    <text evidence="22">The sequence shown here is derived from an EMBL/GenBank/DDBJ whole genome shotgun (WGS) entry which is preliminary data.</text>
</comment>
<dbReference type="Gene3D" id="3.30.43.10">
    <property type="entry name" value="Uridine Diphospho-n-acetylenolpyruvylglucosamine Reductase, domain 2"/>
    <property type="match status" value="1"/>
</dbReference>
<evidence type="ECO:0000256" key="3">
    <source>
        <dbReference type="ARBA" id="ARBA00004496"/>
    </source>
</evidence>
<evidence type="ECO:0000256" key="14">
    <source>
        <dbReference type="ARBA" id="ARBA00022984"/>
    </source>
</evidence>
<feature type="active site" description="Proton donor" evidence="20">
    <location>
        <position position="239"/>
    </location>
</feature>
<feature type="active site" evidence="20">
    <location>
        <position position="335"/>
    </location>
</feature>
<feature type="domain" description="FAD-binding PCMH-type" evidence="21">
    <location>
        <begin position="18"/>
        <end position="189"/>
    </location>
</feature>
<comment type="subcellular location">
    <subcellularLocation>
        <location evidence="3 20">Cytoplasm</location>
    </subcellularLocation>
</comment>
<evidence type="ECO:0000256" key="9">
    <source>
        <dbReference type="ARBA" id="ARBA00022618"/>
    </source>
</evidence>
<evidence type="ECO:0000256" key="7">
    <source>
        <dbReference type="ARBA" id="ARBA00015188"/>
    </source>
</evidence>
<keyword evidence="23" id="KW-1185">Reference proteome</keyword>
<keyword evidence="14 20" id="KW-0573">Peptidoglycan synthesis</keyword>